<reference evidence="1 2" key="1">
    <citation type="submission" date="2020-03" db="EMBL/GenBank/DDBJ databases">
        <authorList>
            <person name="Picone N."/>
        </authorList>
    </citation>
    <scope>NUCLEOTIDE SEQUENCE [LARGE SCALE GENOMIC DNA]</scope>
    <source>
        <strain evidence="1">NSCAC1</strain>
    </source>
</reference>
<proteinExistence type="predicted"/>
<evidence type="ECO:0000313" key="2">
    <source>
        <dbReference type="Proteomes" id="UP000516072"/>
    </source>
</evidence>
<evidence type="ECO:0000313" key="1">
    <source>
        <dbReference type="EMBL" id="CAB1275501.1"/>
    </source>
</evidence>
<protein>
    <submittedName>
        <fullName evidence="1">Uncharacterized protein</fullName>
    </submittedName>
</protein>
<dbReference type="SUPFAM" id="SSF46785">
    <property type="entry name" value="Winged helix' DNA-binding domain"/>
    <property type="match status" value="1"/>
</dbReference>
<accession>A0A7G1Q8X7</accession>
<dbReference type="EMBL" id="LR778175">
    <property type="protein sequence ID" value="CAB1275501.1"/>
    <property type="molecule type" value="Genomic_DNA"/>
</dbReference>
<dbReference type="KEGG" id="ntg:NSCAC_0697"/>
<dbReference type="Pfam" id="PF21205">
    <property type="entry name" value="Rep3_C"/>
    <property type="match status" value="1"/>
</dbReference>
<dbReference type="InterPro" id="IPR036390">
    <property type="entry name" value="WH_DNA-bd_sf"/>
</dbReference>
<dbReference type="AlphaFoldDB" id="A0A7G1Q8X7"/>
<organism evidence="1 2">
    <name type="scientific">Candidatus Nitrosacidococcus tergens</name>
    <dbReference type="NCBI Taxonomy" id="553981"/>
    <lineage>
        <taxon>Bacteria</taxon>
        <taxon>Pseudomonadati</taxon>
        <taxon>Pseudomonadota</taxon>
        <taxon>Gammaproteobacteria</taxon>
        <taxon>Chromatiales</taxon>
        <taxon>Chromatiaceae</taxon>
        <taxon>Candidatus Nitrosacidococcus</taxon>
    </lineage>
</organism>
<dbReference type="InterPro" id="IPR036388">
    <property type="entry name" value="WH-like_DNA-bd_sf"/>
</dbReference>
<keyword evidence="2" id="KW-1185">Reference proteome</keyword>
<gene>
    <name evidence="1" type="ORF">NSCAC_0697</name>
</gene>
<dbReference type="Proteomes" id="UP000516072">
    <property type="component" value="Chromosome"/>
</dbReference>
<dbReference type="Gene3D" id="1.10.10.10">
    <property type="entry name" value="Winged helix-like DNA-binding domain superfamily/Winged helix DNA-binding domain"/>
    <property type="match status" value="1"/>
</dbReference>
<sequence length="122" mass="14204">MLSVSMNYLLAQYRNIGNRTIELASLRTMLQLEKKYPLFANFRRFVLEVSIKQINEHSPLKATYKPIKKGRKIASIEFIFEGKNNNKVKAQPKEFYKASQLLTKEQRSKGKEQIAKLKAVIK</sequence>
<name>A0A7G1Q8X7_9GAMM</name>